<sequence length="59" mass="6660">MTRHPVERAFELAKSGSFSSIEDLREQLIAENFDNVHGHLVGSLRRQLIVLIAKSRQAS</sequence>
<accession>A0A494TFI4</accession>
<geneLocation type="plasmid" evidence="1">
    <name>unnamed2</name>
</geneLocation>
<dbReference type="GeneID" id="39491053"/>
<dbReference type="Proteomes" id="UP000276254">
    <property type="component" value="Plasmid unnamed2"/>
</dbReference>
<evidence type="ECO:0000313" key="1">
    <source>
        <dbReference type="EMBL" id="AYJ84656.1"/>
    </source>
</evidence>
<organism evidence="1 2">
    <name type="scientific">Sphingomonas paeninsulae</name>
    <dbReference type="NCBI Taxonomy" id="2319844"/>
    <lineage>
        <taxon>Bacteria</taxon>
        <taxon>Pseudomonadati</taxon>
        <taxon>Pseudomonadota</taxon>
        <taxon>Alphaproteobacteria</taxon>
        <taxon>Sphingomonadales</taxon>
        <taxon>Sphingomonadaceae</taxon>
        <taxon>Sphingomonas</taxon>
    </lineage>
</organism>
<evidence type="ECO:0000313" key="2">
    <source>
        <dbReference type="Proteomes" id="UP000276254"/>
    </source>
</evidence>
<keyword evidence="1" id="KW-0614">Plasmid</keyword>
<dbReference type="AlphaFoldDB" id="A0A494TFI4"/>
<dbReference type="OrthoDB" id="7205828at2"/>
<dbReference type="RefSeq" id="WP_121150433.1">
    <property type="nucleotide sequence ID" value="NZ_CP032827.1"/>
</dbReference>
<name>A0A494TFI4_SPHPE</name>
<proteinExistence type="predicted"/>
<reference evidence="1 2" key="1">
    <citation type="submission" date="2018-09" db="EMBL/GenBank/DDBJ databases">
        <title>Sphingomonas peninsula sp. nov., isolated from fildes peninsula, Antarctic soil.</title>
        <authorList>
            <person name="Yingchao G."/>
        </authorList>
    </citation>
    <scope>NUCLEOTIDE SEQUENCE [LARGE SCALE GENOMIC DNA]</scope>
    <source>
        <strain evidence="1 2">YZ-8</strain>
        <plasmid evidence="1 2">unnamed2</plasmid>
    </source>
</reference>
<keyword evidence="2" id="KW-1185">Reference proteome</keyword>
<protein>
    <submittedName>
        <fullName evidence="1">Uncharacterized protein</fullName>
    </submittedName>
</protein>
<gene>
    <name evidence="1" type="ORF">D3Y57_00700</name>
</gene>
<dbReference type="KEGG" id="spha:D3Y57_00700"/>
<dbReference type="EMBL" id="CP032827">
    <property type="protein sequence ID" value="AYJ84656.1"/>
    <property type="molecule type" value="Genomic_DNA"/>
</dbReference>